<proteinExistence type="inferred from homology"/>
<feature type="domain" description="Pterin-binding" evidence="26">
    <location>
        <begin position="355"/>
        <end position="616"/>
    </location>
</feature>
<evidence type="ECO:0000259" key="27">
    <source>
        <dbReference type="PROSITE" id="PS50974"/>
    </source>
</evidence>
<dbReference type="RefSeq" id="WP_014562029.1">
    <property type="nucleotide sequence ID" value="NC_017464.1"/>
</dbReference>
<evidence type="ECO:0000256" key="13">
    <source>
        <dbReference type="ARBA" id="ARBA00022723"/>
    </source>
</evidence>
<evidence type="ECO:0000256" key="20">
    <source>
        <dbReference type="PIRSR" id="PIRSR000381-1"/>
    </source>
</evidence>
<dbReference type="FunFam" id="3.20.20.20:FF:000002">
    <property type="entry name" value="Methionine synthase"/>
    <property type="match status" value="1"/>
</dbReference>
<dbReference type="InterPro" id="IPR050554">
    <property type="entry name" value="Met_Synthase/Corrinoid"/>
</dbReference>
<dbReference type="Gene3D" id="3.10.196.10">
    <property type="entry name" value="Vitamin B12-dependent methionine synthase, activation domain"/>
    <property type="match status" value="1"/>
</dbReference>
<feature type="binding site" evidence="21">
    <location>
        <position position="977"/>
    </location>
    <ligand>
        <name>methylcob(III)alamin</name>
        <dbReference type="ChEBI" id="CHEBI:28115"/>
    </ligand>
</feature>
<feature type="binding site" description="axial binding residue" evidence="20">
    <location>
        <position position="928"/>
    </location>
    <ligand>
        <name>methylcob(III)alamin</name>
        <dbReference type="ChEBI" id="CHEBI:28115"/>
    </ligand>
    <ligandPart>
        <name>Co</name>
        <dbReference type="ChEBI" id="CHEBI:27638"/>
    </ligandPart>
</feature>
<evidence type="ECO:0000256" key="5">
    <source>
        <dbReference type="ARBA" id="ARBA00010398"/>
    </source>
</evidence>
<keyword evidence="8 23" id="KW-0489">Methyltransferase</keyword>
<dbReference type="InterPro" id="IPR011005">
    <property type="entry name" value="Dihydropteroate_synth-like_sf"/>
</dbReference>
<name>I0API8_IGNAJ</name>
<evidence type="ECO:0000313" key="30">
    <source>
        <dbReference type="EMBL" id="AFH50895.1"/>
    </source>
</evidence>
<dbReference type="FunFam" id="1.10.1240.10:FF:000001">
    <property type="entry name" value="Methionine synthase"/>
    <property type="match status" value="1"/>
</dbReference>
<evidence type="ECO:0000256" key="22">
    <source>
        <dbReference type="PROSITE-ProRule" id="PRU00333"/>
    </source>
</evidence>
<dbReference type="KEGG" id="ial:IALB_3192"/>
<dbReference type="NCBIfam" id="TIGR02082">
    <property type="entry name" value="metH"/>
    <property type="match status" value="1"/>
</dbReference>
<dbReference type="GO" id="GO:0046653">
    <property type="term" value="P:tetrahydrofolate metabolic process"/>
    <property type="evidence" value="ECO:0007669"/>
    <property type="project" value="TreeGrafter"/>
</dbReference>
<keyword evidence="10 20" id="KW-0846">Cobalamin</keyword>
<evidence type="ECO:0000256" key="3">
    <source>
        <dbReference type="ARBA" id="ARBA00001956"/>
    </source>
</evidence>
<comment type="cofactor">
    <cofactor evidence="3 20">
        <name>methylcob(III)alamin</name>
        <dbReference type="ChEBI" id="CHEBI:28115"/>
    </cofactor>
</comment>
<comment type="catalytic activity">
    <reaction evidence="1">
        <text>(6S)-5-methyl-5,6,7,8-tetrahydrofolate + L-homocysteine = (6S)-5,6,7,8-tetrahydrofolate + L-methionine</text>
        <dbReference type="Rhea" id="RHEA:11172"/>
        <dbReference type="ChEBI" id="CHEBI:18608"/>
        <dbReference type="ChEBI" id="CHEBI:57453"/>
        <dbReference type="ChEBI" id="CHEBI:57844"/>
        <dbReference type="ChEBI" id="CHEBI:58199"/>
        <dbReference type="EC" id="2.1.1.13"/>
    </reaction>
</comment>
<dbReference type="PANTHER" id="PTHR45833">
    <property type="entry name" value="METHIONINE SYNTHASE"/>
    <property type="match status" value="1"/>
</dbReference>
<evidence type="ECO:0000256" key="24">
    <source>
        <dbReference type="SAM" id="MobiDB-lite"/>
    </source>
</evidence>
<dbReference type="InterPro" id="IPR011335">
    <property type="entry name" value="Restrct_endonuc-II-like"/>
</dbReference>
<feature type="binding site" evidence="21">
    <location>
        <position position="1307"/>
    </location>
    <ligand>
        <name>S-adenosyl-L-methionine</name>
        <dbReference type="ChEBI" id="CHEBI:59789"/>
    </ligand>
</feature>
<evidence type="ECO:0000256" key="18">
    <source>
        <dbReference type="ARBA" id="ARBA00025552"/>
    </source>
</evidence>
<evidence type="ECO:0000256" key="1">
    <source>
        <dbReference type="ARBA" id="ARBA00001700"/>
    </source>
</evidence>
<dbReference type="Pfam" id="PF02310">
    <property type="entry name" value="B12-binding"/>
    <property type="match status" value="1"/>
</dbReference>
<dbReference type="InterPro" id="IPR037010">
    <property type="entry name" value="VitB12-dep_Met_synth_activ_sf"/>
</dbReference>
<evidence type="ECO:0000256" key="17">
    <source>
        <dbReference type="ARBA" id="ARBA00023285"/>
    </source>
</evidence>
<dbReference type="Gene3D" id="1.10.1240.10">
    <property type="entry name" value="Methionine synthase domain"/>
    <property type="match status" value="1"/>
</dbReference>
<feature type="binding site" evidence="20 22">
    <location>
        <position position="310"/>
    </location>
    <ligand>
        <name>Zn(2+)</name>
        <dbReference type="ChEBI" id="CHEBI:29105"/>
    </ligand>
</feature>
<organism evidence="30 31">
    <name type="scientific">Ignavibacterium album (strain DSM 19864 / JCM 16511 / NBRC 101810 / Mat9-16)</name>
    <dbReference type="NCBI Taxonomy" id="945713"/>
    <lineage>
        <taxon>Bacteria</taxon>
        <taxon>Pseudomonadati</taxon>
        <taxon>Ignavibacteriota</taxon>
        <taxon>Ignavibacteria</taxon>
        <taxon>Ignavibacteriales</taxon>
        <taxon>Ignavibacteriaceae</taxon>
        <taxon>Ignavibacterium</taxon>
    </lineage>
</organism>
<dbReference type="Gene3D" id="1.10.288.10">
    <property type="entry name" value="Cobalamin-dependent Methionine Synthase, domain 2"/>
    <property type="match status" value="1"/>
</dbReference>
<dbReference type="GO" id="GO:0008705">
    <property type="term" value="F:methionine synthase activity"/>
    <property type="evidence" value="ECO:0007669"/>
    <property type="project" value="UniProtKB-UniRule"/>
</dbReference>
<evidence type="ECO:0000256" key="2">
    <source>
        <dbReference type="ARBA" id="ARBA00001947"/>
    </source>
</evidence>
<evidence type="ECO:0000256" key="23">
    <source>
        <dbReference type="PROSITE-ProRule" id="PRU00346"/>
    </source>
</evidence>
<dbReference type="InterPro" id="IPR004223">
    <property type="entry name" value="VitB12-dep_Met_synth_activ_dom"/>
</dbReference>
<evidence type="ECO:0000256" key="15">
    <source>
        <dbReference type="ARBA" id="ARBA00022833"/>
    </source>
</evidence>
<dbReference type="PROSITE" id="PS50970">
    <property type="entry name" value="HCY"/>
    <property type="match status" value="1"/>
</dbReference>
<feature type="binding site" evidence="20 22">
    <location>
        <position position="246"/>
    </location>
    <ligand>
        <name>Zn(2+)</name>
        <dbReference type="ChEBI" id="CHEBI:29105"/>
    </ligand>
</feature>
<gene>
    <name evidence="30" type="primary">metH</name>
    <name evidence="30" type="ordered locus">IALB_3192</name>
</gene>
<comment type="function">
    <text evidence="18">Catalyzes the transfer of a methyl group from methyl-cobalamin to homocysteine, yielding enzyme-bound cob(I)alamin and methionine. Subsequently, remethylates the cofactor using methyltetrahydrofolate.</text>
</comment>
<dbReference type="SUPFAM" id="SSF52242">
    <property type="entry name" value="Cobalamin (vitamin B12)-binding domain"/>
    <property type="match status" value="1"/>
</dbReference>
<dbReference type="Gene3D" id="3.20.20.20">
    <property type="entry name" value="Dihydropteroate synthase-like"/>
    <property type="match status" value="1"/>
</dbReference>
<keyword evidence="11 23" id="KW-0808">Transferase</keyword>
<feature type="binding site" evidence="21">
    <location>
        <position position="973"/>
    </location>
    <ligand>
        <name>methylcob(III)alamin</name>
        <dbReference type="ChEBI" id="CHEBI:28115"/>
    </ligand>
</feature>
<feature type="domain" description="AdoMet activation" evidence="27">
    <location>
        <begin position="1068"/>
        <end position="1397"/>
    </location>
</feature>
<dbReference type="InterPro" id="IPR036589">
    <property type="entry name" value="HCY_dom_sf"/>
</dbReference>
<dbReference type="STRING" id="945713.IALB_3192"/>
<dbReference type="PROSITE" id="PS51337">
    <property type="entry name" value="B12_BINDING_NTER"/>
    <property type="match status" value="1"/>
</dbReference>
<dbReference type="Gene3D" id="3.40.960.10">
    <property type="entry name" value="VSR Endonuclease"/>
    <property type="match status" value="1"/>
</dbReference>
<evidence type="ECO:0000256" key="7">
    <source>
        <dbReference type="ARBA" id="ARBA00013998"/>
    </source>
</evidence>
<evidence type="ECO:0000256" key="21">
    <source>
        <dbReference type="PIRSR" id="PIRSR000381-2"/>
    </source>
</evidence>
<accession>I0API8</accession>
<evidence type="ECO:0000256" key="11">
    <source>
        <dbReference type="ARBA" id="ARBA00022679"/>
    </source>
</evidence>
<dbReference type="SMART" id="SM01018">
    <property type="entry name" value="B12-binding_2"/>
    <property type="match status" value="1"/>
</dbReference>
<dbReference type="PROSITE" id="PS50972">
    <property type="entry name" value="PTERIN_BINDING"/>
    <property type="match status" value="1"/>
</dbReference>
<evidence type="ECO:0000256" key="10">
    <source>
        <dbReference type="ARBA" id="ARBA00022628"/>
    </source>
</evidence>
<evidence type="ECO:0000256" key="8">
    <source>
        <dbReference type="ARBA" id="ARBA00022603"/>
    </source>
</evidence>
<keyword evidence="16" id="KW-0486">Methionine biosynthesis</keyword>
<evidence type="ECO:0000256" key="14">
    <source>
        <dbReference type="ARBA" id="ARBA00022737"/>
    </source>
</evidence>
<dbReference type="InterPro" id="IPR036724">
    <property type="entry name" value="Cobalamin-bd_sf"/>
</dbReference>
<feature type="region of interest" description="Disordered" evidence="24">
    <location>
        <begin position="743"/>
        <end position="765"/>
    </location>
</feature>
<dbReference type="Pfam" id="PF02574">
    <property type="entry name" value="S-methyl_trans"/>
    <property type="match status" value="1"/>
</dbReference>
<dbReference type="InterPro" id="IPR006158">
    <property type="entry name" value="Cobalamin-bd"/>
</dbReference>
<dbReference type="FunFam" id="3.20.20.330:FF:000001">
    <property type="entry name" value="Methionine synthase"/>
    <property type="match status" value="1"/>
</dbReference>
<keyword evidence="13 20" id="KW-0479">Metal-binding</keyword>
<evidence type="ECO:0000259" key="28">
    <source>
        <dbReference type="PROSITE" id="PS51332"/>
    </source>
</evidence>
<dbReference type="SUPFAM" id="SSF47644">
    <property type="entry name" value="Methionine synthase domain"/>
    <property type="match status" value="1"/>
</dbReference>
<dbReference type="GO" id="GO:0008270">
    <property type="term" value="F:zinc ion binding"/>
    <property type="evidence" value="ECO:0007669"/>
    <property type="project" value="InterPro"/>
</dbReference>
<dbReference type="CDD" id="cd01038">
    <property type="entry name" value="Endonuclease_DUF559"/>
    <property type="match status" value="1"/>
</dbReference>
<feature type="domain" description="B12-binding" evidence="28">
    <location>
        <begin position="915"/>
        <end position="1050"/>
    </location>
</feature>
<comment type="cofactor">
    <cofactor evidence="2 22">
        <name>Zn(2+)</name>
        <dbReference type="ChEBI" id="CHEBI:29105"/>
    </cofactor>
</comment>
<feature type="binding site" evidence="20 22">
    <location>
        <position position="309"/>
    </location>
    <ligand>
        <name>Zn(2+)</name>
        <dbReference type="ChEBI" id="CHEBI:29105"/>
    </ligand>
</feature>
<dbReference type="InterPro" id="IPR003759">
    <property type="entry name" value="Cbl-bd_cap"/>
</dbReference>
<dbReference type="FunFam" id="3.40.50.280:FF:000001">
    <property type="entry name" value="Methionine synthase"/>
    <property type="match status" value="1"/>
</dbReference>
<dbReference type="PROSITE" id="PS51332">
    <property type="entry name" value="B12_BINDING"/>
    <property type="match status" value="1"/>
</dbReference>
<keyword evidence="15 20" id="KW-0862">Zinc</keyword>
<evidence type="ECO:0000313" key="31">
    <source>
        <dbReference type="Proteomes" id="UP000007394"/>
    </source>
</evidence>
<keyword evidence="17" id="KW-0170">Cobalt</keyword>
<feature type="domain" description="Hcy-binding" evidence="25">
    <location>
        <begin position="3"/>
        <end position="324"/>
    </location>
</feature>
<evidence type="ECO:0000259" key="29">
    <source>
        <dbReference type="PROSITE" id="PS51337"/>
    </source>
</evidence>
<evidence type="ECO:0000259" key="25">
    <source>
        <dbReference type="PROSITE" id="PS50970"/>
    </source>
</evidence>
<dbReference type="GO" id="GO:0005829">
    <property type="term" value="C:cytosol"/>
    <property type="evidence" value="ECO:0007669"/>
    <property type="project" value="TreeGrafter"/>
</dbReference>
<feature type="binding site" evidence="21">
    <location>
        <begin position="1362"/>
        <end position="1363"/>
    </location>
    <ligand>
        <name>S-adenosyl-L-methionine</name>
        <dbReference type="ChEBI" id="CHEBI:59789"/>
    </ligand>
</feature>
<comment type="pathway">
    <text evidence="4">Amino-acid biosynthesis; L-methionine biosynthesis via de novo pathway; L-methionine from L-homocysteine (MetH route): step 1/1.</text>
</comment>
<evidence type="ECO:0000256" key="9">
    <source>
        <dbReference type="ARBA" id="ARBA00022605"/>
    </source>
</evidence>
<keyword evidence="9" id="KW-0028">Amino-acid biosynthesis</keyword>
<dbReference type="GO" id="GO:0031419">
    <property type="term" value="F:cobalamin binding"/>
    <property type="evidence" value="ECO:0007669"/>
    <property type="project" value="UniProtKB-KW"/>
</dbReference>
<dbReference type="PATRIC" id="fig|945713.3.peg.3219"/>
<feature type="binding site" evidence="21">
    <location>
        <position position="692"/>
    </location>
    <ligand>
        <name>methylcob(III)alamin</name>
        <dbReference type="ChEBI" id="CHEBI:28115"/>
    </ligand>
</feature>
<dbReference type="InterPro" id="IPR003726">
    <property type="entry name" value="HCY_dom"/>
</dbReference>
<dbReference type="InterPro" id="IPR000489">
    <property type="entry name" value="Pterin-binding_dom"/>
</dbReference>
<evidence type="ECO:0000256" key="4">
    <source>
        <dbReference type="ARBA" id="ARBA00005178"/>
    </source>
</evidence>
<feature type="binding site" evidence="21">
    <location>
        <begin position="925"/>
        <end position="929"/>
    </location>
    <ligand>
        <name>methylcob(III)alamin</name>
        <dbReference type="ChEBI" id="CHEBI:28115"/>
    </ligand>
</feature>
<comment type="similarity">
    <text evidence="5">Belongs to the vitamin-B12 dependent methionine synthase family.</text>
</comment>
<dbReference type="InterPro" id="IPR011822">
    <property type="entry name" value="MetH"/>
</dbReference>
<keyword evidence="12 21" id="KW-0949">S-adenosyl-L-methionine</keyword>
<dbReference type="EC" id="2.1.1.13" evidence="6 19"/>
<evidence type="ECO:0000256" key="12">
    <source>
        <dbReference type="ARBA" id="ARBA00022691"/>
    </source>
</evidence>
<feature type="binding site" evidence="21">
    <location>
        <position position="1118"/>
    </location>
    <ligand>
        <name>S-adenosyl-L-methionine</name>
        <dbReference type="ChEBI" id="CHEBI:59789"/>
    </ligand>
</feature>
<dbReference type="UniPathway" id="UPA00051">
    <property type="reaction ID" value="UER00081"/>
</dbReference>
<feature type="domain" description="B12-binding N-terminal" evidence="29">
    <location>
        <begin position="648"/>
        <end position="742"/>
    </location>
</feature>
<dbReference type="CDD" id="cd00740">
    <property type="entry name" value="MeTr"/>
    <property type="match status" value="1"/>
</dbReference>
<dbReference type="EMBL" id="CP003418">
    <property type="protein sequence ID" value="AFH50895.1"/>
    <property type="molecule type" value="Genomic_DNA"/>
</dbReference>
<evidence type="ECO:0000256" key="19">
    <source>
        <dbReference type="NCBIfam" id="TIGR02082"/>
    </source>
</evidence>
<dbReference type="SUPFAM" id="SSF82282">
    <property type="entry name" value="Homocysteine S-methyltransferase"/>
    <property type="match status" value="1"/>
</dbReference>
<keyword evidence="31" id="KW-1185">Reference proteome</keyword>
<dbReference type="SUPFAM" id="SSF52980">
    <property type="entry name" value="Restriction endonuclease-like"/>
    <property type="match status" value="1"/>
</dbReference>
<feature type="compositionally biased region" description="Basic and acidic residues" evidence="24">
    <location>
        <begin position="752"/>
        <end position="765"/>
    </location>
</feature>
<dbReference type="Gene3D" id="3.20.20.330">
    <property type="entry name" value="Homocysteine-binding-like domain"/>
    <property type="match status" value="1"/>
</dbReference>
<dbReference type="eggNOG" id="COG1410">
    <property type="taxonomic scope" value="Bacteria"/>
</dbReference>
<dbReference type="Gene3D" id="3.40.50.280">
    <property type="entry name" value="Cobalamin-binding domain"/>
    <property type="match status" value="1"/>
</dbReference>
<reference evidence="30 31" key="1">
    <citation type="journal article" date="2012" name="Front. Microbiol.">
        <title>Complete genome of Ignavibacterium album, a metabolically versatile, flagellated, facultative anaerobe from the phylum Chlorobi.</title>
        <authorList>
            <person name="Liu Z."/>
            <person name="Frigaard N.-U."/>
            <person name="Vogl K."/>
            <person name="Iino T."/>
            <person name="Ohkuma M."/>
            <person name="Overmann J."/>
            <person name="Bryant D.A."/>
        </authorList>
    </citation>
    <scope>NUCLEOTIDE SEQUENCE [LARGE SCALE GENOMIC DNA]</scope>
    <source>
        <strain evidence="31">DSM 19864 / JCM 16511 / NBRC 101810 / Mat9-16</strain>
    </source>
</reference>
<dbReference type="InterPro" id="IPR047216">
    <property type="entry name" value="Endonuclease_DUF559_bact"/>
</dbReference>
<dbReference type="PIRSF" id="PIRSF000381">
    <property type="entry name" value="MetH"/>
    <property type="match status" value="1"/>
</dbReference>
<dbReference type="Proteomes" id="UP000007394">
    <property type="component" value="Chromosome"/>
</dbReference>
<dbReference type="GO" id="GO:0050667">
    <property type="term" value="P:homocysteine metabolic process"/>
    <property type="evidence" value="ECO:0007669"/>
    <property type="project" value="TreeGrafter"/>
</dbReference>
<dbReference type="HOGENOM" id="CLU_004914_2_0_10"/>
<feature type="binding site" evidence="21">
    <location>
        <position position="1029"/>
    </location>
    <ligand>
        <name>methylcob(III)alamin</name>
        <dbReference type="ChEBI" id="CHEBI:28115"/>
    </ligand>
</feature>
<dbReference type="OrthoDB" id="9803687at2"/>
<dbReference type="InterPro" id="IPR007569">
    <property type="entry name" value="DUF559"/>
</dbReference>
<keyword evidence="14" id="KW-0677">Repeat</keyword>
<evidence type="ECO:0000256" key="6">
    <source>
        <dbReference type="ARBA" id="ARBA00012032"/>
    </source>
</evidence>
<dbReference type="SUPFAM" id="SSF51717">
    <property type="entry name" value="Dihydropteroate synthetase-like"/>
    <property type="match status" value="1"/>
</dbReference>
<evidence type="ECO:0000256" key="16">
    <source>
        <dbReference type="ARBA" id="ARBA00023167"/>
    </source>
</evidence>
<dbReference type="Pfam" id="PF04480">
    <property type="entry name" value="DUF559"/>
    <property type="match status" value="1"/>
</dbReference>
<evidence type="ECO:0000259" key="26">
    <source>
        <dbReference type="PROSITE" id="PS50972"/>
    </source>
</evidence>
<dbReference type="Pfam" id="PF00809">
    <property type="entry name" value="Pterin_bind"/>
    <property type="match status" value="1"/>
</dbReference>
<dbReference type="eggNOG" id="COG0646">
    <property type="taxonomic scope" value="Bacteria"/>
</dbReference>
<dbReference type="SUPFAM" id="SSF56507">
    <property type="entry name" value="Methionine synthase activation domain-like"/>
    <property type="match status" value="1"/>
</dbReference>
<dbReference type="Pfam" id="PF02965">
    <property type="entry name" value="Met_synt_B12"/>
    <property type="match status" value="1"/>
</dbReference>
<dbReference type="PROSITE" id="PS50974">
    <property type="entry name" value="ADOMET_ACTIVATION"/>
    <property type="match status" value="1"/>
</dbReference>
<protein>
    <recommendedName>
        <fullName evidence="7 19">Methionine synthase</fullName>
        <ecNumber evidence="6 19">2.1.1.13</ecNumber>
    </recommendedName>
</protein>
<dbReference type="InterPro" id="IPR036594">
    <property type="entry name" value="Meth_synthase_dom"/>
</dbReference>
<dbReference type="Pfam" id="PF02607">
    <property type="entry name" value="B12-binding_2"/>
    <property type="match status" value="1"/>
</dbReference>
<dbReference type="GO" id="GO:0032259">
    <property type="term" value="P:methylation"/>
    <property type="evidence" value="ECO:0007669"/>
    <property type="project" value="UniProtKB-KW"/>
</dbReference>
<dbReference type="PANTHER" id="PTHR45833:SF1">
    <property type="entry name" value="METHIONINE SYNTHASE"/>
    <property type="match status" value="1"/>
</dbReference>
<sequence>MNTETFKKLLSERILLLDGAMGTMIQRHKLTEEQYRGERFKDHPYDLKGNNDILCLTQPEIIKSIHRAYFEAGADIVETNTFNGTPISQSDYHTQHLVYEINFEAARIAKEVADEFNRKNPYKPRFVAGALGPTNKTLSISPNVNDPGYRAVTFDEMVDAYYQQTKGLVDGGADILLIETIFDTLNAKAAIIAIQNYLEEKSIELPLMISGTIVDMSGRTLSGQTVEAFYISISHAKNLVSVGLNCALGAKQMRPFVEDLSNISDKFISVYPNAGLPNEMGGYDETPQSMASVLEDFLASGFVNIVGGCCGTTPDHIKAIAEIVRHHKPRIPKSQEPYLRLSGLEPVILRPDSNFMNIGERTNVAGSKTFARLIREEKYDEALSVARDQVEGGAQVLDVNMDEGMLDSEKAMTKFLNLLEAEPDIAKLPIMIDSSKWSVIEAGLKCLQGKGIVNSISLKEGEEVFKEHANKILSYGAAVIVMAFDEKGQADTFERKIEICKRAYDILTKEVGFPPQDIIFDPNILAIATGMPEHNNYAVDYIEATRWIKQNLPLAKVSGGVSNLSFSFRGNDVVREAMHSAFLYHAIKAGMDMGIVNAGQLVVYEEIPKDLLELVEDVILNRRPDATERLIEFAEKIKKQDKVHIEEKKDEWRNLSVEERLKHALIKGITDYIDEDIAEALKKYSAPLEIIEGPLMAGMNVVGDLFGAGKMFLPQVVKSARVMKKAVAILEPFIAKPQISSGNESLIPSPSQKEKGAKASSSESDKFDWMTADPGVYGLLKEFVKQNRSNPTETEEKMWELLRDRRLGNYKFRRQHIIGKYIADFVCLEQKLVIEIDGLIHQLPDNKESDEIRTQWLNEIGFKVIRFTNEQVIKDTKNVLEEIIKNLKVPSLGGELGEASNREVLIETKNEDLGGASVLLATVKGDVHDIGKNIVGVVLGCNSYKVIDLGVMVHTEKIIQTAIDQKVDLIGLSGLITPSLDEMVYVAKEMQRRGLKIPLLIGGATTSRVHTAVKIDPNYDGAVIHVLDASRSVPVVSNLLNPDKIEREKFIKSVKEEYKKLREDYLKKKSDKQLIPLEKARENKVKIDWSKSQIKKPNKLGVTALKNYSLSILKNYIDWTPFFQTWELKGKYPTIFEDDKIKSEAKKLFDDANKLLDKVVSENLLTANAVFGIFPANSVGDDIEVYSDESRKGVLTVLHTLRQQMQKTEGQPNIALADFIAPKDSGLIDYIGAFAVTAGIGIERLIQEFEKNHDDYNSIMIKAIADRLAEAFAEHLHELVRKEYWGYAPEENLTNEELIRESYIGIRPAPGYPAQPDHTEKPIIFSLLKVEENSGIKLTESMAMYPAASVSGLYFANPEAKYFQVGKIDKDQVLDYHRRKGMSVEEIERWLSPILNY</sequence>